<name>A0A1R1L660_9MICC</name>
<reference evidence="1 2" key="1">
    <citation type="submission" date="2016-12" db="EMBL/GenBank/DDBJ databases">
        <title>Draft genome of Tersicoccus phoenicis 1P05MA.</title>
        <authorList>
            <person name="Nakajima Y."/>
            <person name="Yoshizawa S."/>
            <person name="Nakamura K."/>
            <person name="Ogura Y."/>
            <person name="Hayashi T."/>
            <person name="Kogure K."/>
        </authorList>
    </citation>
    <scope>NUCLEOTIDE SEQUENCE [LARGE SCALE GENOMIC DNA]</scope>
    <source>
        <strain evidence="1 2">1p05MA</strain>
    </source>
</reference>
<dbReference type="AlphaFoldDB" id="A0A1R1L660"/>
<accession>A0A1R1L660</accession>
<dbReference type="Pfam" id="PF08974">
    <property type="entry name" value="DUF1877"/>
    <property type="match status" value="1"/>
</dbReference>
<sequence length="156" mass="17658">MGIRYYAYPLPPELVTAARLDPSAYLSSDPLADAWDLDGQSRPRMLYLDKCWGLLQQLTCADPRAPRPSYLLVEGRVTHTHDGWIPWTRVLDADEVGRIADDLALINPDDLDDLFARGASHFRDDDRDYLESYLAQAKEFTADLRARGQGLVYMIG</sequence>
<dbReference type="Proteomes" id="UP000187085">
    <property type="component" value="Unassembled WGS sequence"/>
</dbReference>
<evidence type="ECO:0000313" key="2">
    <source>
        <dbReference type="Proteomes" id="UP000187085"/>
    </source>
</evidence>
<proteinExistence type="predicted"/>
<keyword evidence="2" id="KW-1185">Reference proteome</keyword>
<dbReference type="RefSeq" id="WP_076705654.1">
    <property type="nucleotide sequence ID" value="NZ_MRDE01000081.1"/>
</dbReference>
<dbReference type="InterPro" id="IPR035944">
    <property type="entry name" value="YfbM-like_sf"/>
</dbReference>
<comment type="caution">
    <text evidence="1">The sequence shown here is derived from an EMBL/GenBank/DDBJ whole genome shotgun (WGS) entry which is preliminary data.</text>
</comment>
<dbReference type="EMBL" id="MRDE01000081">
    <property type="protein sequence ID" value="OMH23027.1"/>
    <property type="molecule type" value="Genomic_DNA"/>
</dbReference>
<organism evidence="1 2">
    <name type="scientific">Tersicoccus phoenicis</name>
    <dbReference type="NCBI Taxonomy" id="554083"/>
    <lineage>
        <taxon>Bacteria</taxon>
        <taxon>Bacillati</taxon>
        <taxon>Actinomycetota</taxon>
        <taxon>Actinomycetes</taxon>
        <taxon>Micrococcales</taxon>
        <taxon>Micrococcaceae</taxon>
        <taxon>Tersicoccus</taxon>
    </lineage>
</organism>
<dbReference type="SUPFAM" id="SSF111069">
    <property type="entry name" value="Hypothetical protein yfbM"/>
    <property type="match status" value="1"/>
</dbReference>
<evidence type="ECO:0000313" key="1">
    <source>
        <dbReference type="EMBL" id="OMH23027.1"/>
    </source>
</evidence>
<evidence type="ECO:0008006" key="3">
    <source>
        <dbReference type="Google" id="ProtNLM"/>
    </source>
</evidence>
<dbReference type="OrthoDB" id="3731972at2"/>
<dbReference type="Gene3D" id="3.40.1760.10">
    <property type="entry name" value="YfbM-like super family"/>
    <property type="match status" value="1"/>
</dbReference>
<protein>
    <recommendedName>
        <fullName evidence="3">DUF1877 domain-containing protein</fullName>
    </recommendedName>
</protein>
<gene>
    <name evidence="1" type="ORF">BKD30_14210</name>
</gene>
<dbReference type="InterPro" id="IPR015068">
    <property type="entry name" value="DUF1877"/>
</dbReference>